<gene>
    <name evidence="2" type="ORF">DNK49_12560</name>
</gene>
<reference evidence="2 3" key="1">
    <citation type="submission" date="2018-06" db="EMBL/GenBank/DDBJ databases">
        <title>Azoarcus communis strain SWub3 genome.</title>
        <authorList>
            <person name="Zorraquino Salvo V."/>
            <person name="Toubiana D."/>
            <person name="Blumwald E."/>
        </authorList>
    </citation>
    <scope>NUCLEOTIDE SEQUENCE [LARGE SCALE GENOMIC DNA]</scope>
    <source>
        <strain evidence="2 3">SWub3</strain>
    </source>
</reference>
<evidence type="ECO:0000313" key="2">
    <source>
        <dbReference type="EMBL" id="PZA16148.1"/>
    </source>
</evidence>
<dbReference type="AlphaFoldDB" id="A0A323V7L1"/>
<evidence type="ECO:0000259" key="1">
    <source>
        <dbReference type="Pfam" id="PF18588"/>
    </source>
</evidence>
<comment type="caution">
    <text evidence="2">The sequence shown here is derived from an EMBL/GenBank/DDBJ whole genome shotgun (WGS) entry which is preliminary data.</text>
</comment>
<dbReference type="Pfam" id="PF18588">
    <property type="entry name" value="WcbI"/>
    <property type="match status" value="1"/>
</dbReference>
<dbReference type="EMBL" id="QKOE01000008">
    <property type="protein sequence ID" value="PZA16148.1"/>
    <property type="molecule type" value="Genomic_DNA"/>
</dbReference>
<evidence type="ECO:0000313" key="3">
    <source>
        <dbReference type="Proteomes" id="UP000248259"/>
    </source>
</evidence>
<dbReference type="Proteomes" id="UP000248259">
    <property type="component" value="Unassembled WGS sequence"/>
</dbReference>
<sequence length="305" mass="35054">MLFYGNPSPDAELVVLYGNCQIPFLAMLLAAAHGEKGYLCVLNHAPPGQVADRPTPEQMRRCCLYLEQYDSQPELPVTEHAQDVRHYGLPLRKYLRTHCPEGCPRIVFPSIIMTCMWPFSTVGDPRNVAEPAYVWGRYPYGNRLALEVVTRGLKGPSALEAYMQLSAKCMPDLKALLERAQRKLENRDTHCDVKIADYVWTNFRERHLFLTYGHVRAEAIGELAMRTLSAIQPYMRGDAKMARARLGTALAAMPDMDVIEEPIEPAVAEGLGLKFYRPDMRFRWHTQQWTFAEYMRRYLDYDTSW</sequence>
<dbReference type="RefSeq" id="WP_110525044.1">
    <property type="nucleotide sequence ID" value="NZ_QKOE01000008.1"/>
</dbReference>
<keyword evidence="3" id="KW-1185">Reference proteome</keyword>
<organism evidence="2 3">
    <name type="scientific">Parazoarcus communis SWub3 = DSM 12120</name>
    <dbReference type="NCBI Taxonomy" id="1121029"/>
    <lineage>
        <taxon>Bacteria</taxon>
        <taxon>Pseudomonadati</taxon>
        <taxon>Pseudomonadota</taxon>
        <taxon>Betaproteobacteria</taxon>
        <taxon>Rhodocyclales</taxon>
        <taxon>Zoogloeaceae</taxon>
        <taxon>Parazoarcus</taxon>
    </lineage>
</organism>
<dbReference type="Gene3D" id="3.40.50.12080">
    <property type="match status" value="2"/>
</dbReference>
<dbReference type="OrthoDB" id="8913189at2"/>
<proteinExistence type="predicted"/>
<name>A0A323V7L1_9RHOO</name>
<dbReference type="InterPro" id="IPR041307">
    <property type="entry name" value="WcbI"/>
</dbReference>
<feature type="domain" description="Polysaccharide biosynthesis enzyme WcbI" evidence="1">
    <location>
        <begin position="81"/>
        <end position="231"/>
    </location>
</feature>
<accession>A0A323V7L1</accession>
<protein>
    <recommendedName>
        <fullName evidence="1">Polysaccharide biosynthesis enzyme WcbI domain-containing protein</fullName>
    </recommendedName>
</protein>